<keyword evidence="3" id="KW-1185">Reference proteome</keyword>
<protein>
    <recommendedName>
        <fullName evidence="1">YcdB/YcdC repeated domain-containing protein</fullName>
    </recommendedName>
</protein>
<evidence type="ECO:0000313" key="3">
    <source>
        <dbReference type="Proteomes" id="UP000018949"/>
    </source>
</evidence>
<proteinExistence type="predicted"/>
<dbReference type="eggNOG" id="ENOG5033R4I">
    <property type="taxonomic scope" value="Bacteria"/>
</dbReference>
<sequence length="381" mass="44224">MEHYPDALKDFTYHLNKKMDNRDRFYYKQLVMELPLDNSGCYIDVDATGKILTFTYEGVKPLPDIPAGIIPVEALRRDVQSKLDFELTVTHVANFLFDIEKEGLRLVYEPVSGNEKYKADEMQPTFKFQREDDEVPETYQPLPVFKLNAEHIPNEEIIGITPGMEIIREVDMGEELGIVWRDQGWDVPKKGKTMNDFFKQQTESTVKSFISKATGKVLRFAWFYERTGSLNLSRNECYPIAIRFLRDVIPEFYPYLQQVVRDDEGELSKKESFVFSIHNGHGISVESEIIMVAVNRSTGFVDYYSGPTIELEELKQLPKEAEISEEEAVASYLDHLDFELAWEYDYDQESQKLIYTPCEKSSRTQIRYIDAITGEVIVEKD</sequence>
<evidence type="ECO:0000313" key="2">
    <source>
        <dbReference type="EMBL" id="GAE45546.1"/>
    </source>
</evidence>
<feature type="domain" description="YcdB/YcdC repeated" evidence="1">
    <location>
        <begin position="155"/>
        <end position="307"/>
    </location>
</feature>
<dbReference type="EMBL" id="BAUW01000024">
    <property type="protein sequence ID" value="GAE45546.1"/>
    <property type="molecule type" value="Genomic_DNA"/>
</dbReference>
<comment type="caution">
    <text evidence="2">The sequence shown here is derived from an EMBL/GenBank/DDBJ whole genome shotgun (WGS) entry which is preliminary data.</text>
</comment>
<name>W4RML2_9BACI</name>
<organism evidence="2 3">
    <name type="scientific">Mesobacillus boroniphilus JCM 21738</name>
    <dbReference type="NCBI Taxonomy" id="1294265"/>
    <lineage>
        <taxon>Bacteria</taxon>
        <taxon>Bacillati</taxon>
        <taxon>Bacillota</taxon>
        <taxon>Bacilli</taxon>
        <taxon>Bacillales</taxon>
        <taxon>Bacillaceae</taxon>
        <taxon>Mesobacillus</taxon>
    </lineage>
</organism>
<dbReference type="RefSeq" id="WP_243462966.1">
    <property type="nucleotide sequence ID" value="NZ_BAUW01000024.1"/>
</dbReference>
<dbReference type="InterPro" id="IPR032599">
    <property type="entry name" value="YcdB/YcdC_rep_domain"/>
</dbReference>
<gene>
    <name evidence="2" type="ORF">JCM21738_2364</name>
</gene>
<dbReference type="Pfam" id="PF16244">
    <property type="entry name" value="DUF4901"/>
    <property type="match status" value="2"/>
</dbReference>
<feature type="domain" description="YcdB/YcdC repeated" evidence="1">
    <location>
        <begin position="2"/>
        <end position="58"/>
    </location>
</feature>
<dbReference type="Proteomes" id="UP000018949">
    <property type="component" value="Unassembled WGS sequence"/>
</dbReference>
<accession>W4RML2</accession>
<dbReference type="AlphaFoldDB" id="W4RML2"/>
<evidence type="ECO:0000259" key="1">
    <source>
        <dbReference type="Pfam" id="PF16244"/>
    </source>
</evidence>
<reference evidence="2 3" key="1">
    <citation type="submission" date="2013-12" db="EMBL/GenBank/DDBJ databases">
        <title>NBRP : Genome information of microbial organism related human and environment.</title>
        <authorList>
            <person name="Hattori M."/>
            <person name="Oshima K."/>
            <person name="Inaba H."/>
            <person name="Suda W."/>
            <person name="Sakamoto M."/>
            <person name="Iino T."/>
            <person name="Kitahara M."/>
            <person name="Oshida Y."/>
            <person name="Iida T."/>
            <person name="Kudo T."/>
            <person name="Itoh T."/>
            <person name="Ahmed I."/>
            <person name="Ohkuma M."/>
        </authorList>
    </citation>
    <scope>NUCLEOTIDE SEQUENCE [LARGE SCALE GENOMIC DNA]</scope>
    <source>
        <strain evidence="2 3">JCM 21738</strain>
    </source>
</reference>